<comment type="caution">
    <text evidence="2">The sequence shown here is derived from an EMBL/GenBank/DDBJ whole genome shotgun (WGS) entry which is preliminary data.</text>
</comment>
<evidence type="ECO:0000313" key="3">
    <source>
        <dbReference type="Proteomes" id="UP000681722"/>
    </source>
</evidence>
<protein>
    <submittedName>
        <fullName evidence="2">Uncharacterized protein</fullName>
    </submittedName>
</protein>
<keyword evidence="1" id="KW-0732">Signal</keyword>
<proteinExistence type="predicted"/>
<reference evidence="2" key="1">
    <citation type="submission" date="2021-02" db="EMBL/GenBank/DDBJ databases">
        <authorList>
            <person name="Nowell W R."/>
        </authorList>
    </citation>
    <scope>NUCLEOTIDE SEQUENCE</scope>
</reference>
<name>A0A8S2Z9H7_9BILA</name>
<dbReference type="Proteomes" id="UP000681722">
    <property type="component" value="Unassembled WGS sequence"/>
</dbReference>
<dbReference type="EMBL" id="CAJOBC010129716">
    <property type="protein sequence ID" value="CAF4608375.1"/>
    <property type="molecule type" value="Genomic_DNA"/>
</dbReference>
<accession>A0A8S2Z9H7</accession>
<evidence type="ECO:0000313" key="2">
    <source>
        <dbReference type="EMBL" id="CAF4608375.1"/>
    </source>
</evidence>
<gene>
    <name evidence="2" type="ORF">SRO942_LOCUS49123</name>
</gene>
<sequence>MIRALKIIIVLLSTQVECMHYKGGTITWKPTNAYSIADPVEILITEKHSWTLSRYACDSNTINTLGLYYDSTSGSTTAFPTAECQPSSVSLCSPFTSNDHITLCTDFSNNWCLI</sequence>
<feature type="chain" id="PRO_5035939111" evidence="1">
    <location>
        <begin position="19"/>
        <end position="114"/>
    </location>
</feature>
<evidence type="ECO:0000256" key="1">
    <source>
        <dbReference type="SAM" id="SignalP"/>
    </source>
</evidence>
<dbReference type="OrthoDB" id="10141522at2759"/>
<feature type="signal peptide" evidence="1">
    <location>
        <begin position="1"/>
        <end position="18"/>
    </location>
</feature>
<dbReference type="AlphaFoldDB" id="A0A8S2Z9H7"/>
<organism evidence="2 3">
    <name type="scientific">Didymodactylos carnosus</name>
    <dbReference type="NCBI Taxonomy" id="1234261"/>
    <lineage>
        <taxon>Eukaryota</taxon>
        <taxon>Metazoa</taxon>
        <taxon>Spiralia</taxon>
        <taxon>Gnathifera</taxon>
        <taxon>Rotifera</taxon>
        <taxon>Eurotatoria</taxon>
        <taxon>Bdelloidea</taxon>
        <taxon>Philodinida</taxon>
        <taxon>Philodinidae</taxon>
        <taxon>Didymodactylos</taxon>
    </lineage>
</organism>